<feature type="transmembrane region" description="Helical" evidence="1">
    <location>
        <begin position="12"/>
        <end position="36"/>
    </location>
</feature>
<sequence length="48" mass="5537">MADIHLAKTLYGVLFDSLVFVCRLYWLVAFVIFAAWKQIGVSWLCKIS</sequence>
<proteinExistence type="evidence at transcript level"/>
<protein>
    <submittedName>
        <fullName evidence="2">Predicted protein</fullName>
    </submittedName>
</protein>
<dbReference type="AlphaFoldDB" id="F2DIA7"/>
<keyword evidence="1" id="KW-0812">Transmembrane</keyword>
<dbReference type="EMBL" id="AK363625">
    <property type="protein sequence ID" value="BAJ94828.1"/>
    <property type="molecule type" value="mRNA"/>
</dbReference>
<evidence type="ECO:0000313" key="2">
    <source>
        <dbReference type="EMBL" id="BAJ94828.1"/>
    </source>
</evidence>
<evidence type="ECO:0000256" key="1">
    <source>
        <dbReference type="SAM" id="Phobius"/>
    </source>
</evidence>
<name>F2DIA7_HORVV</name>
<accession>F2DIA7</accession>
<keyword evidence="1" id="KW-0472">Membrane</keyword>
<reference evidence="2" key="1">
    <citation type="journal article" date="2011" name="Plant Physiol.">
        <title>Comprehensive sequence analysis of 24,783 barley full-length cDNAs derived from 12 clone libraries.</title>
        <authorList>
            <person name="Matsumoto T."/>
            <person name="Tanaka T."/>
            <person name="Sakai H."/>
            <person name="Amano N."/>
            <person name="Kanamori H."/>
            <person name="Kurita K."/>
            <person name="Kikuta A."/>
            <person name="Kamiya K."/>
            <person name="Yamamoto M."/>
            <person name="Ikawa H."/>
            <person name="Fujii N."/>
            <person name="Hori K."/>
            <person name="Itoh T."/>
            <person name="Sato K."/>
        </authorList>
    </citation>
    <scope>NUCLEOTIDE SEQUENCE</scope>
    <source>
        <tissue evidence="2">Shoot and root</tissue>
    </source>
</reference>
<keyword evidence="1" id="KW-1133">Transmembrane helix</keyword>
<organism evidence="2">
    <name type="scientific">Hordeum vulgare subsp. vulgare</name>
    <name type="common">Domesticated barley</name>
    <dbReference type="NCBI Taxonomy" id="112509"/>
    <lineage>
        <taxon>Eukaryota</taxon>
        <taxon>Viridiplantae</taxon>
        <taxon>Streptophyta</taxon>
        <taxon>Embryophyta</taxon>
        <taxon>Tracheophyta</taxon>
        <taxon>Spermatophyta</taxon>
        <taxon>Magnoliopsida</taxon>
        <taxon>Liliopsida</taxon>
        <taxon>Poales</taxon>
        <taxon>Poaceae</taxon>
        <taxon>BOP clade</taxon>
        <taxon>Pooideae</taxon>
        <taxon>Triticodae</taxon>
        <taxon>Triticeae</taxon>
        <taxon>Hordeinae</taxon>
        <taxon>Hordeum</taxon>
    </lineage>
</organism>